<dbReference type="Pfam" id="PF13853">
    <property type="entry name" value="7tm_4"/>
    <property type="match status" value="1"/>
</dbReference>
<comment type="subcellular location">
    <subcellularLocation>
        <location evidence="7">Cell membrane</location>
        <topology evidence="7">Multi-pass membrane protein</topology>
    </subcellularLocation>
    <subcellularLocation>
        <location evidence="1">Membrane</location>
        <topology evidence="1">Multi-pass membrane protein</topology>
    </subcellularLocation>
</comment>
<feature type="domain" description="G-protein coupled receptors family 1 profile" evidence="8">
    <location>
        <begin position="30"/>
        <end position="279"/>
    </location>
</feature>
<keyword evidence="10" id="KW-1185">Reference proteome</keyword>
<dbReference type="SUPFAM" id="SSF81321">
    <property type="entry name" value="Family A G protein-coupled receptor-like"/>
    <property type="match status" value="1"/>
</dbReference>
<evidence type="ECO:0000256" key="4">
    <source>
        <dbReference type="ARBA" id="ARBA00023136"/>
    </source>
</evidence>
<evidence type="ECO:0000256" key="6">
    <source>
        <dbReference type="RuleBase" id="RU000688"/>
    </source>
</evidence>
<evidence type="ECO:0000256" key="1">
    <source>
        <dbReference type="ARBA" id="ARBA00004141"/>
    </source>
</evidence>
<dbReference type="PROSITE" id="PS00237">
    <property type="entry name" value="G_PROTEIN_RECEP_F1_1"/>
    <property type="match status" value="1"/>
</dbReference>
<feature type="non-terminal residue" evidence="9">
    <location>
        <position position="303"/>
    </location>
</feature>
<evidence type="ECO:0000313" key="9">
    <source>
        <dbReference type="EMBL" id="MBN3288351.1"/>
    </source>
</evidence>
<sequence>FIFTAYGKLDSFRPLYFVVILLVYLITIFVNVFLMIVIYKETSLHKPMYIFVLHLALNGVYGSSAFYPKVMANLLSDVQESSHFGCLVQAFCISSYAACAYAVLAVMAYDRYISICNPLRYYSILTPSKVNTLLSVAYLLPILLLSIHILLIARLPLCGFSIHKLLCDNWTVARLSCVDTKVINIFGLFLTTALVIFPFLLVVYSYIRILSVSLNASKEAQGKALSTCTPHLITFINFSIASLFSIMYNRFGNSLPISLHIMMLILFVVIPPLLNPIIYGIRTREIRQCIIKILRQRQSNVKT</sequence>
<keyword evidence="6" id="KW-0297">G-protein coupled receptor</keyword>
<keyword evidence="5 6" id="KW-0807">Transducer</keyword>
<dbReference type="PRINTS" id="PR00237">
    <property type="entry name" value="GPCRRHODOPSN"/>
</dbReference>
<dbReference type="InterPro" id="IPR000276">
    <property type="entry name" value="GPCR_Rhodpsn"/>
</dbReference>
<keyword evidence="7" id="KW-0716">Sensory transduction</keyword>
<name>A0ABS2YQH7_POLSP</name>
<evidence type="ECO:0000256" key="2">
    <source>
        <dbReference type="ARBA" id="ARBA00022692"/>
    </source>
</evidence>
<dbReference type="Gene3D" id="1.20.1070.10">
    <property type="entry name" value="Rhodopsin 7-helix transmembrane proteins"/>
    <property type="match status" value="1"/>
</dbReference>
<evidence type="ECO:0000256" key="7">
    <source>
        <dbReference type="RuleBase" id="RU363047"/>
    </source>
</evidence>
<gene>
    <name evidence="9" type="primary">Or52d1</name>
    <name evidence="9" type="ORF">GTO93_0018787</name>
</gene>
<feature type="transmembrane region" description="Helical" evidence="7">
    <location>
        <begin position="130"/>
        <end position="153"/>
    </location>
</feature>
<reference evidence="9" key="1">
    <citation type="journal article" date="2021" name="Cell">
        <title>Tracing the genetic footprints of vertebrate landing in non-teleost ray-finned fishes.</title>
        <authorList>
            <person name="Bi X."/>
            <person name="Wang K."/>
            <person name="Yang L."/>
            <person name="Pan H."/>
            <person name="Jiang H."/>
            <person name="Wei Q."/>
            <person name="Fang M."/>
            <person name="Yu H."/>
            <person name="Zhu C."/>
            <person name="Cai Y."/>
            <person name="He Y."/>
            <person name="Gan X."/>
            <person name="Zeng H."/>
            <person name="Yu D."/>
            <person name="Zhu Y."/>
            <person name="Jiang H."/>
            <person name="Qiu Q."/>
            <person name="Yang H."/>
            <person name="Zhang Y.E."/>
            <person name="Wang W."/>
            <person name="Zhu M."/>
            <person name="He S."/>
            <person name="Zhang G."/>
        </authorList>
    </citation>
    <scope>NUCLEOTIDE SEQUENCE</scope>
    <source>
        <strain evidence="9">Pddl_001</strain>
    </source>
</reference>
<keyword evidence="7" id="KW-0552">Olfaction</keyword>
<evidence type="ECO:0000256" key="5">
    <source>
        <dbReference type="ARBA" id="ARBA00023224"/>
    </source>
</evidence>
<dbReference type="PANTHER" id="PTHR26451">
    <property type="entry name" value="G_PROTEIN_RECEP_F1_2 DOMAIN-CONTAINING PROTEIN"/>
    <property type="match status" value="1"/>
</dbReference>
<evidence type="ECO:0000256" key="3">
    <source>
        <dbReference type="ARBA" id="ARBA00022989"/>
    </source>
</evidence>
<evidence type="ECO:0000313" key="10">
    <source>
        <dbReference type="Proteomes" id="UP001166093"/>
    </source>
</evidence>
<dbReference type="EMBL" id="JAAWVQ010174649">
    <property type="protein sequence ID" value="MBN3288351.1"/>
    <property type="molecule type" value="Genomic_DNA"/>
</dbReference>
<dbReference type="PROSITE" id="PS50262">
    <property type="entry name" value="G_PROTEIN_RECEP_F1_2"/>
    <property type="match status" value="1"/>
</dbReference>
<dbReference type="InterPro" id="IPR017452">
    <property type="entry name" value="GPCR_Rhodpsn_7TM"/>
</dbReference>
<evidence type="ECO:0000259" key="8">
    <source>
        <dbReference type="PROSITE" id="PS50262"/>
    </source>
</evidence>
<feature type="transmembrane region" description="Helical" evidence="7">
    <location>
        <begin position="257"/>
        <end position="278"/>
    </location>
</feature>
<dbReference type="InterPro" id="IPR052921">
    <property type="entry name" value="GPCR1_Superfamily_Member"/>
</dbReference>
<accession>A0ABS2YQH7</accession>
<comment type="similarity">
    <text evidence="6">Belongs to the G-protein coupled receptor 1 family.</text>
</comment>
<protein>
    <recommendedName>
        <fullName evidence="7">Olfactory receptor</fullName>
    </recommendedName>
</protein>
<dbReference type="Proteomes" id="UP001166093">
    <property type="component" value="Unassembled WGS sequence"/>
</dbReference>
<feature type="transmembrane region" description="Helical" evidence="7">
    <location>
        <begin position="228"/>
        <end position="251"/>
    </location>
</feature>
<feature type="transmembrane region" description="Helical" evidence="7">
    <location>
        <begin position="15"/>
        <end position="37"/>
    </location>
</feature>
<organism evidence="9 10">
    <name type="scientific">Polyodon spathula</name>
    <name type="common">North American paddlefish</name>
    <name type="synonym">Squalus spathula</name>
    <dbReference type="NCBI Taxonomy" id="7913"/>
    <lineage>
        <taxon>Eukaryota</taxon>
        <taxon>Metazoa</taxon>
        <taxon>Chordata</taxon>
        <taxon>Craniata</taxon>
        <taxon>Vertebrata</taxon>
        <taxon>Euteleostomi</taxon>
        <taxon>Actinopterygii</taxon>
        <taxon>Chondrostei</taxon>
        <taxon>Acipenseriformes</taxon>
        <taxon>Polyodontidae</taxon>
        <taxon>Polyodon</taxon>
    </lineage>
</organism>
<keyword evidence="4 7" id="KW-0472">Membrane</keyword>
<feature type="non-terminal residue" evidence="9">
    <location>
        <position position="1"/>
    </location>
</feature>
<keyword evidence="3 7" id="KW-1133">Transmembrane helix</keyword>
<dbReference type="PRINTS" id="PR00245">
    <property type="entry name" value="OLFACTORYR"/>
</dbReference>
<dbReference type="PANTHER" id="PTHR26451:SF345">
    <property type="entry name" value="OLFACTORY RECEPTOR"/>
    <property type="match status" value="1"/>
</dbReference>
<feature type="transmembrane region" description="Helical" evidence="7">
    <location>
        <begin position="87"/>
        <end position="109"/>
    </location>
</feature>
<keyword evidence="7" id="KW-1003">Cell membrane</keyword>
<keyword evidence="2 6" id="KW-0812">Transmembrane</keyword>
<feature type="transmembrane region" description="Helical" evidence="7">
    <location>
        <begin position="185"/>
        <end position="207"/>
    </location>
</feature>
<keyword evidence="6" id="KW-0675">Receptor</keyword>
<comment type="caution">
    <text evidence="9">The sequence shown here is derived from an EMBL/GenBank/DDBJ whole genome shotgun (WGS) entry which is preliminary data.</text>
</comment>
<dbReference type="InterPro" id="IPR000725">
    <property type="entry name" value="Olfact_rcpt"/>
</dbReference>
<feature type="transmembrane region" description="Helical" evidence="7">
    <location>
        <begin position="49"/>
        <end position="67"/>
    </location>
</feature>
<proteinExistence type="inferred from homology"/>